<evidence type="ECO:0000256" key="1">
    <source>
        <dbReference type="SAM" id="MobiDB-lite"/>
    </source>
</evidence>
<reference evidence="3 4" key="1">
    <citation type="submission" date="2020-10" db="EMBL/GenBank/DDBJ databases">
        <title>Pygocentrus nattereri (red-bellied piranha) genome, fPygNat1, primary haplotype.</title>
        <authorList>
            <person name="Myers G."/>
            <person name="Meyer A."/>
            <person name="Karagic N."/>
            <person name="Pippel M."/>
            <person name="Winkler S."/>
            <person name="Tracey A."/>
            <person name="Wood J."/>
            <person name="Formenti G."/>
            <person name="Howe K."/>
            <person name="Fedrigo O."/>
            <person name="Jarvis E.D."/>
        </authorList>
    </citation>
    <scope>NUCLEOTIDE SEQUENCE [LARGE SCALE GENOMIC DNA]</scope>
</reference>
<dbReference type="SMART" id="SM00460">
    <property type="entry name" value="TGc"/>
    <property type="match status" value="1"/>
</dbReference>
<keyword evidence="4" id="KW-1185">Reference proteome</keyword>
<dbReference type="Pfam" id="PF23265">
    <property type="entry name" value="Ig-like_KY"/>
    <property type="match status" value="3"/>
</dbReference>
<dbReference type="PANTHER" id="PTHR46333:SF4">
    <property type="entry name" value="TRANSGLUTAMINASE-LIKE DOMAIN-CONTAINING PROTEIN"/>
    <property type="match status" value="1"/>
</dbReference>
<dbReference type="AlphaFoldDB" id="A0AAR2LTV4"/>
<evidence type="ECO:0000259" key="2">
    <source>
        <dbReference type="SMART" id="SM00460"/>
    </source>
</evidence>
<protein>
    <recommendedName>
        <fullName evidence="2">Transglutaminase-like domain-containing protein</fullName>
    </recommendedName>
</protein>
<reference evidence="3" key="2">
    <citation type="submission" date="2025-08" db="UniProtKB">
        <authorList>
            <consortium name="Ensembl"/>
        </authorList>
    </citation>
    <scope>IDENTIFICATION</scope>
</reference>
<dbReference type="GO" id="GO:0005737">
    <property type="term" value="C:cytoplasm"/>
    <property type="evidence" value="ECO:0007669"/>
    <property type="project" value="TreeGrafter"/>
</dbReference>
<evidence type="ECO:0000313" key="4">
    <source>
        <dbReference type="Proteomes" id="UP001501920"/>
    </source>
</evidence>
<dbReference type="Pfam" id="PF01841">
    <property type="entry name" value="Transglut_core"/>
    <property type="match status" value="1"/>
</dbReference>
<dbReference type="InterPro" id="IPR052557">
    <property type="entry name" value="CAP/Cytokinesis_protein"/>
</dbReference>
<sequence>MAAVLNAHHILKGLGDLHSNANHLLCNAEDDNNNNAEIPEDPCLLTVKQTYLVKQETTHEERIKGLQTQAKEHQPEDTQTEDSTTTIWNISKKLQSAALSNNSNQTGKAMPKPKGSVSVTAAKSSVFEKWAAMDRDSQRPLAKRQLSDESRARTSRATKKTMMREEKVQPSPALPASQRENMATLARPRSRRKLQKELLSRSDFCRVDAHAVKTGKELKSKKIFSVQAIAQAITEGASTDLERLRAIWIWLCHNIEYDVTGYLGLTEKVCSPERVIETGRGVCCGYSSLCLQMCKEVGIECREVGGHGKGVGYRQGQSYQNTKSSHMWNAVSLEGHWYLLDACWGAGTVDMDNKAFIKRHDDFYFLTNPEDFINCHCPDEEEWQLLESPIKLEEFEKRVLKTSEFYRLGLTLIHPRHFSLITENGESSISVGISQPVDFTYQISQRSGSEQKEMSSSLGLLTITQSSMKLRLLPPTAGTFDIMLFARPGNTSGLFSWVCSFLLECPEPKPAEHLPENPYLCWGIQQTAEALGVKSCTYGSEAILLKSGTFELVLQTTRPLMMLCELIHKDLDKTLSKRCLATQTEMDKLTCNILCPYIGYYRLSVFVRDYECAGDSFQNAGNFLLHCTSNPVNLNELFPPALSNCCGPGIRTSEAGLSKFSHQGAIVSTQQGKCNITFQNQHNLDLHAILTKEQRKVPTYPLSRYIFFTHNGTKVTISITLPEPGVYKLGLYGKSTSSQDFNPLCDFIIQNSSENAWPPFPCPYSDWQKGSVLLEPRSGLLEPLSWVQFRLKVPGAHRVSALAEQRVDLQLNKSRVWEGEVFTGTATKVKLAANQEENSNQMAILMCFDVLQPQNEM</sequence>
<dbReference type="SUPFAM" id="SSF54001">
    <property type="entry name" value="Cysteine proteinases"/>
    <property type="match status" value="1"/>
</dbReference>
<dbReference type="Gene3D" id="3.10.620.30">
    <property type="match status" value="1"/>
</dbReference>
<dbReference type="Ensembl" id="ENSPNAT00000043404.1">
    <property type="protein sequence ID" value="ENSPNAP00000080018.1"/>
    <property type="gene ID" value="ENSPNAG00000035695.1"/>
</dbReference>
<feature type="region of interest" description="Disordered" evidence="1">
    <location>
        <begin position="133"/>
        <end position="191"/>
    </location>
</feature>
<dbReference type="InterPro" id="IPR038765">
    <property type="entry name" value="Papain-like_cys_pep_sf"/>
</dbReference>
<name>A0AAR2LTV4_PYGNA</name>
<dbReference type="InterPro" id="IPR002931">
    <property type="entry name" value="Transglutaminase-like"/>
</dbReference>
<dbReference type="Proteomes" id="UP001501920">
    <property type="component" value="Chromosome 11"/>
</dbReference>
<organism evidence="3 4">
    <name type="scientific">Pygocentrus nattereri</name>
    <name type="common">Red-bellied piranha</name>
    <dbReference type="NCBI Taxonomy" id="42514"/>
    <lineage>
        <taxon>Eukaryota</taxon>
        <taxon>Metazoa</taxon>
        <taxon>Chordata</taxon>
        <taxon>Craniata</taxon>
        <taxon>Vertebrata</taxon>
        <taxon>Euteleostomi</taxon>
        <taxon>Actinopterygii</taxon>
        <taxon>Neopterygii</taxon>
        <taxon>Teleostei</taxon>
        <taxon>Ostariophysi</taxon>
        <taxon>Characiformes</taxon>
        <taxon>Characoidei</taxon>
        <taxon>Pygocentrus</taxon>
    </lineage>
</organism>
<evidence type="ECO:0000313" key="3">
    <source>
        <dbReference type="Ensembl" id="ENSPNAP00000080018.1"/>
    </source>
</evidence>
<reference evidence="3" key="3">
    <citation type="submission" date="2025-09" db="UniProtKB">
        <authorList>
            <consortium name="Ensembl"/>
        </authorList>
    </citation>
    <scope>IDENTIFICATION</scope>
</reference>
<gene>
    <name evidence="3" type="primary">GMIP</name>
</gene>
<dbReference type="GeneTree" id="ENSGT00940000165596"/>
<dbReference type="InterPro" id="IPR056564">
    <property type="entry name" value="Ig-like_KY"/>
</dbReference>
<accession>A0AAR2LTV4</accession>
<dbReference type="PANTHER" id="PTHR46333">
    <property type="entry name" value="CYTOKINESIS PROTEIN 3"/>
    <property type="match status" value="1"/>
</dbReference>
<feature type="domain" description="Transglutaminase-like" evidence="2">
    <location>
        <begin position="275"/>
        <end position="344"/>
    </location>
</feature>
<proteinExistence type="predicted"/>